<evidence type="ECO:0000256" key="1">
    <source>
        <dbReference type="SAM" id="Phobius"/>
    </source>
</evidence>
<keyword evidence="1" id="KW-0472">Membrane</keyword>
<protein>
    <submittedName>
        <fullName evidence="2">Uncharacterized protein</fullName>
    </submittedName>
</protein>
<name>G0U0E9_TRYVY</name>
<dbReference type="AlphaFoldDB" id="G0U0E9"/>
<reference evidence="2" key="1">
    <citation type="journal article" date="2012" name="Proc. Natl. Acad. Sci. U.S.A.">
        <title>Antigenic diversity is generated by distinct evolutionary mechanisms in African trypanosome species.</title>
        <authorList>
            <person name="Jackson A.P."/>
            <person name="Berry A."/>
            <person name="Aslett M."/>
            <person name="Allison H.C."/>
            <person name="Burton P."/>
            <person name="Vavrova-Anderson J."/>
            <person name="Brown R."/>
            <person name="Browne H."/>
            <person name="Corton N."/>
            <person name="Hauser H."/>
            <person name="Gamble J."/>
            <person name="Gilderthorp R."/>
            <person name="Marcello L."/>
            <person name="McQuillan J."/>
            <person name="Otto T.D."/>
            <person name="Quail M.A."/>
            <person name="Sanders M.J."/>
            <person name="van Tonder A."/>
            <person name="Ginger M.L."/>
            <person name="Field M.C."/>
            <person name="Barry J.D."/>
            <person name="Hertz-Fowler C."/>
            <person name="Berriman M."/>
        </authorList>
    </citation>
    <scope>NUCLEOTIDE SEQUENCE</scope>
    <source>
        <strain evidence="2">Y486</strain>
    </source>
</reference>
<gene>
    <name evidence="2" type="ORF">TVY486_0801560</name>
</gene>
<sequence>MENITAPPSRSEVPTQRKESRYSYLGNVVPSHAGVMNIPFLFSSSPSSLSSFCFYSAFLSFFLSFFYDYFPLQQFSFASACTHARMYTHTHTHTHAYTTVSKRKNENRPV</sequence>
<feature type="transmembrane region" description="Helical" evidence="1">
    <location>
        <begin position="49"/>
        <end position="70"/>
    </location>
</feature>
<keyword evidence="1" id="KW-0812">Transmembrane</keyword>
<keyword evidence="1" id="KW-1133">Transmembrane helix</keyword>
<organism evidence="2">
    <name type="scientific">Trypanosoma vivax (strain Y486)</name>
    <dbReference type="NCBI Taxonomy" id="1055687"/>
    <lineage>
        <taxon>Eukaryota</taxon>
        <taxon>Discoba</taxon>
        <taxon>Euglenozoa</taxon>
        <taxon>Kinetoplastea</taxon>
        <taxon>Metakinetoplastina</taxon>
        <taxon>Trypanosomatida</taxon>
        <taxon>Trypanosomatidae</taxon>
        <taxon>Trypanosoma</taxon>
        <taxon>Duttonella</taxon>
    </lineage>
</organism>
<accession>G0U0E9</accession>
<evidence type="ECO:0000313" key="2">
    <source>
        <dbReference type="EMBL" id="CCC49547.1"/>
    </source>
</evidence>
<dbReference type="EMBL" id="HE573024">
    <property type="protein sequence ID" value="CCC49547.1"/>
    <property type="molecule type" value="Genomic_DNA"/>
</dbReference>
<proteinExistence type="predicted"/>